<dbReference type="Pfam" id="PF25881">
    <property type="entry name" value="HH_YBHG"/>
    <property type="match status" value="1"/>
</dbReference>
<evidence type="ECO:0000259" key="2">
    <source>
        <dbReference type="Pfam" id="PF25881"/>
    </source>
</evidence>
<proteinExistence type="predicted"/>
<reference evidence="4" key="1">
    <citation type="submission" date="2019-02" db="EMBL/GenBank/DDBJ databases">
        <title>Isolation and identification of novel species under the genus Muribaculum.</title>
        <authorList>
            <person name="Miyake S."/>
            <person name="Ding Y."/>
            <person name="Low A."/>
            <person name="Soh M."/>
            <person name="Seedorf H."/>
        </authorList>
    </citation>
    <scope>NUCLEOTIDE SEQUENCE [LARGE SCALE GENOMIC DNA]</scope>
    <source>
        <strain evidence="4">H5</strain>
    </source>
</reference>
<keyword evidence="1" id="KW-1133">Transmembrane helix</keyword>
<dbReference type="Gene3D" id="1.10.287.470">
    <property type="entry name" value="Helix hairpin bin"/>
    <property type="match status" value="1"/>
</dbReference>
<dbReference type="Gene3D" id="2.40.30.170">
    <property type="match status" value="1"/>
</dbReference>
<dbReference type="Gene3D" id="2.40.50.100">
    <property type="match status" value="1"/>
</dbReference>
<gene>
    <name evidence="3" type="ORF">E7747_07415</name>
</gene>
<protein>
    <submittedName>
        <fullName evidence="3">HlyD family efflux transporter periplasmic adaptor subunit</fullName>
    </submittedName>
</protein>
<dbReference type="EMBL" id="CP039396">
    <property type="protein sequence ID" value="QCD42117.1"/>
    <property type="molecule type" value="Genomic_DNA"/>
</dbReference>
<name>A0A4P7W2N0_9BACT</name>
<dbReference type="Proteomes" id="UP000297149">
    <property type="component" value="Chromosome"/>
</dbReference>
<dbReference type="InterPro" id="IPR059052">
    <property type="entry name" value="HH_YbhG-like"/>
</dbReference>
<dbReference type="PANTHER" id="PTHR30438:SF1">
    <property type="entry name" value="36 KDA ANTIGEN"/>
    <property type="match status" value="1"/>
</dbReference>
<keyword evidence="1" id="KW-0812">Transmembrane</keyword>
<evidence type="ECO:0000313" key="4">
    <source>
        <dbReference type="Proteomes" id="UP000297149"/>
    </source>
</evidence>
<sequence length="339" mass="36978">MSDIKNSPAATPEQRENKILMVAMGIMVVICIVLAILGFCFLNKPKDIVEGQADATSIRISGKLPGRVMKIYVHEGDLVKAGDTLVHIHSSLVDAKLMQAEGMETVARTQNQKVDAGTRKQIVQAARDLVSQAEAAVGITRKTYTRMQNLFNEGVVSEQKRDEAKAAYDAAVAAHKAAQSQLDLAVSGAQKEDKESAAAMVDVAKGGVAEVQSLLEDQYLLAPCDGQIDAVYPEESELVSLGAPIMSLLKLSDKWVTFNVREELLNDMPMGGEIEIMIPALDQKKTKAKIYYIRDLGTYATWQATKATGQWDSKTFEVKARTIDSIPALRPGMSVVYFK</sequence>
<accession>A0A4P7W2N0</accession>
<dbReference type="RefSeq" id="WP_136415098.1">
    <property type="nucleotide sequence ID" value="NZ_CBFGAE010000026.1"/>
</dbReference>
<dbReference type="AlphaFoldDB" id="A0A4P7W2N0"/>
<feature type="domain" description="YbhG-like alpha-helical hairpin" evidence="2">
    <location>
        <begin position="94"/>
        <end position="215"/>
    </location>
</feature>
<evidence type="ECO:0000256" key="1">
    <source>
        <dbReference type="SAM" id="Phobius"/>
    </source>
</evidence>
<evidence type="ECO:0000313" key="3">
    <source>
        <dbReference type="EMBL" id="QCD42117.1"/>
    </source>
</evidence>
<feature type="transmembrane region" description="Helical" evidence="1">
    <location>
        <begin position="20"/>
        <end position="42"/>
    </location>
</feature>
<dbReference type="PANTHER" id="PTHR30438">
    <property type="entry name" value="36 KDA ANTIGEN-RELATED"/>
    <property type="match status" value="1"/>
</dbReference>
<organism evidence="3 4">
    <name type="scientific">Duncaniella dubosii</name>
    <dbReference type="NCBI Taxonomy" id="2518971"/>
    <lineage>
        <taxon>Bacteria</taxon>
        <taxon>Pseudomonadati</taxon>
        <taxon>Bacteroidota</taxon>
        <taxon>Bacteroidia</taxon>
        <taxon>Bacteroidales</taxon>
        <taxon>Muribaculaceae</taxon>
        <taxon>Duncaniella</taxon>
    </lineage>
</organism>
<keyword evidence="4" id="KW-1185">Reference proteome</keyword>
<keyword evidence="1" id="KW-0472">Membrane</keyword>
<dbReference type="KEGG" id="ddb:E7747_07415"/>
<dbReference type="SUPFAM" id="SSF111369">
    <property type="entry name" value="HlyD-like secretion proteins"/>
    <property type="match status" value="2"/>
</dbReference>